<proteinExistence type="predicted"/>
<sequence length="95" mass="10500">MAAAFFNFLCLPRELRDIIYKRYLAVEGGYVCDLQAFIDGKGEETMAAPSTSISHTRTGKRPKKRTAWPCASIRLHSAPLPQKACGYLPPASDLL</sequence>
<organism evidence="1 2">
    <name type="scientific">Colletotrichum godetiae</name>
    <dbReference type="NCBI Taxonomy" id="1209918"/>
    <lineage>
        <taxon>Eukaryota</taxon>
        <taxon>Fungi</taxon>
        <taxon>Dikarya</taxon>
        <taxon>Ascomycota</taxon>
        <taxon>Pezizomycotina</taxon>
        <taxon>Sordariomycetes</taxon>
        <taxon>Hypocreomycetidae</taxon>
        <taxon>Glomerellales</taxon>
        <taxon>Glomerellaceae</taxon>
        <taxon>Colletotrichum</taxon>
        <taxon>Colletotrichum acutatum species complex</taxon>
    </lineage>
</organism>
<name>A0AAJ0EWY8_9PEZI</name>
<evidence type="ECO:0000313" key="1">
    <source>
        <dbReference type="EMBL" id="KAK1674694.1"/>
    </source>
</evidence>
<accession>A0AAJ0EWY8</accession>
<dbReference type="GeneID" id="85459596"/>
<dbReference type="RefSeq" id="XP_060428697.1">
    <property type="nucleotide sequence ID" value="XM_060575070.1"/>
</dbReference>
<comment type="caution">
    <text evidence="1">The sequence shown here is derived from an EMBL/GenBank/DDBJ whole genome shotgun (WGS) entry which is preliminary data.</text>
</comment>
<gene>
    <name evidence="1" type="ORF">BDP55DRAFT_665965</name>
</gene>
<protein>
    <submittedName>
        <fullName evidence="1">Uncharacterized protein</fullName>
    </submittedName>
</protein>
<dbReference type="EMBL" id="JAHMHR010000024">
    <property type="protein sequence ID" value="KAK1674694.1"/>
    <property type="molecule type" value="Genomic_DNA"/>
</dbReference>
<keyword evidence="2" id="KW-1185">Reference proteome</keyword>
<dbReference type="Proteomes" id="UP001224890">
    <property type="component" value="Unassembled WGS sequence"/>
</dbReference>
<reference evidence="1" key="1">
    <citation type="submission" date="2021-06" db="EMBL/GenBank/DDBJ databases">
        <title>Comparative genomics, transcriptomics and evolutionary studies reveal genomic signatures of adaptation to plant cell wall in hemibiotrophic fungi.</title>
        <authorList>
            <consortium name="DOE Joint Genome Institute"/>
            <person name="Baroncelli R."/>
            <person name="Diaz J.F."/>
            <person name="Benocci T."/>
            <person name="Peng M."/>
            <person name="Battaglia E."/>
            <person name="Haridas S."/>
            <person name="Andreopoulos W."/>
            <person name="Labutti K."/>
            <person name="Pangilinan J."/>
            <person name="Floch G.L."/>
            <person name="Makela M.R."/>
            <person name="Henrissat B."/>
            <person name="Grigoriev I.V."/>
            <person name="Crouch J.A."/>
            <person name="De Vries R.P."/>
            <person name="Sukno S.A."/>
            <person name="Thon M.R."/>
        </authorList>
    </citation>
    <scope>NUCLEOTIDE SEQUENCE</scope>
    <source>
        <strain evidence="1">CBS 193.32</strain>
    </source>
</reference>
<dbReference type="AlphaFoldDB" id="A0AAJ0EWY8"/>
<evidence type="ECO:0000313" key="2">
    <source>
        <dbReference type="Proteomes" id="UP001224890"/>
    </source>
</evidence>